<feature type="region of interest" description="Disordered" evidence="1">
    <location>
        <begin position="1"/>
        <end position="44"/>
    </location>
</feature>
<dbReference type="RefSeq" id="XP_002739837.1">
    <property type="nucleotide sequence ID" value="XM_002739791.2"/>
</dbReference>
<gene>
    <name evidence="3" type="primary">LOC100378291</name>
</gene>
<evidence type="ECO:0000256" key="1">
    <source>
        <dbReference type="SAM" id="MobiDB-lite"/>
    </source>
</evidence>
<reference evidence="3" key="1">
    <citation type="submission" date="2025-08" db="UniProtKB">
        <authorList>
            <consortium name="RefSeq"/>
        </authorList>
    </citation>
    <scope>IDENTIFICATION</scope>
    <source>
        <tissue evidence="3">Testes</tissue>
    </source>
</reference>
<evidence type="ECO:0000313" key="2">
    <source>
        <dbReference type="Proteomes" id="UP000694865"/>
    </source>
</evidence>
<name>A0ABM0GXZ7_SACKO</name>
<organism evidence="2 3">
    <name type="scientific">Saccoglossus kowalevskii</name>
    <name type="common">Acorn worm</name>
    <dbReference type="NCBI Taxonomy" id="10224"/>
    <lineage>
        <taxon>Eukaryota</taxon>
        <taxon>Metazoa</taxon>
        <taxon>Hemichordata</taxon>
        <taxon>Enteropneusta</taxon>
        <taxon>Harrimaniidae</taxon>
        <taxon>Saccoglossus</taxon>
    </lineage>
</organism>
<keyword evidence="2" id="KW-1185">Reference proteome</keyword>
<protein>
    <submittedName>
        <fullName evidence="3">Cysteine-rich and transmembrane domain-containing protein 1-like</fullName>
    </submittedName>
</protein>
<sequence length="99" mass="10746">MSYDQQQPPPPYSTGQPQPAPYGYVQPQPAMPPPQAGPYPQQGYMQQPGAQYTVVYGVPQEPKTTYVIDRTGEQKKDDGKGSAFCLGALCTALLCCCMN</sequence>
<evidence type="ECO:0000313" key="3">
    <source>
        <dbReference type="RefSeq" id="XP_002739837.1"/>
    </source>
</evidence>
<accession>A0ABM0GXZ7</accession>
<dbReference type="Proteomes" id="UP000694865">
    <property type="component" value="Unplaced"/>
</dbReference>
<dbReference type="GeneID" id="100378291"/>
<proteinExistence type="predicted"/>